<accession>A0A4V3FTR6</accession>
<dbReference type="SUPFAM" id="SSF51905">
    <property type="entry name" value="FAD/NAD(P)-binding domain"/>
    <property type="match status" value="1"/>
</dbReference>
<reference evidence="6 7" key="1">
    <citation type="submission" date="2019-03" db="EMBL/GenBank/DDBJ databases">
        <title>Genomic Encyclopedia of Archaeal and Bacterial Type Strains, Phase II (KMG-II): from individual species to whole genera.</title>
        <authorList>
            <person name="Goeker M."/>
        </authorList>
    </citation>
    <scope>NUCLEOTIDE SEQUENCE [LARGE SCALE GENOMIC DNA]</scope>
    <source>
        <strain evidence="6 7">DSM 45499</strain>
    </source>
</reference>
<dbReference type="OrthoDB" id="337830at2"/>
<organism evidence="6 7">
    <name type="scientific">Actinophytocola oryzae</name>
    <dbReference type="NCBI Taxonomy" id="502181"/>
    <lineage>
        <taxon>Bacteria</taxon>
        <taxon>Bacillati</taxon>
        <taxon>Actinomycetota</taxon>
        <taxon>Actinomycetes</taxon>
        <taxon>Pseudonocardiales</taxon>
        <taxon>Pseudonocardiaceae</taxon>
    </lineage>
</organism>
<feature type="domain" description="FAD-dependent oxidoreductase 2 FAD-binding" evidence="5">
    <location>
        <begin position="10"/>
        <end position="488"/>
    </location>
</feature>
<dbReference type="GO" id="GO:0033765">
    <property type="term" value="F:steroid dehydrogenase activity, acting on the CH-CH group of donors"/>
    <property type="evidence" value="ECO:0007669"/>
    <property type="project" value="UniProtKB-ARBA"/>
</dbReference>
<keyword evidence="4" id="KW-0560">Oxidoreductase</keyword>
<keyword evidence="2" id="KW-0285">Flavoprotein</keyword>
<keyword evidence="7" id="KW-1185">Reference proteome</keyword>
<dbReference type="EMBL" id="SOCP01000005">
    <property type="protein sequence ID" value="TDV52381.1"/>
    <property type="molecule type" value="Genomic_DNA"/>
</dbReference>
<dbReference type="SUPFAM" id="SSF56425">
    <property type="entry name" value="Succinate dehydrogenase/fumarate reductase flavoprotein, catalytic domain"/>
    <property type="match status" value="1"/>
</dbReference>
<evidence type="ECO:0000313" key="6">
    <source>
        <dbReference type="EMBL" id="TDV52381.1"/>
    </source>
</evidence>
<dbReference type="PRINTS" id="PR00411">
    <property type="entry name" value="PNDRDTASEI"/>
</dbReference>
<dbReference type="RefSeq" id="WP_133903743.1">
    <property type="nucleotide sequence ID" value="NZ_SOCP01000005.1"/>
</dbReference>
<sequence length="523" mass="55142">MPLVWDSEADVVVVGFGGAGACAALEAARAGASVVAVDRFTGGGATAMSGGIVYAGGGTSVQRAAGVTDTVDEMLAYLRQEVGDVVSPGLLEEFCRSSASMVDWLAEAGVPFDSSVCPYKTSYPSNRYYLYYSGSENAWPFRSVATPAPRGHRVHGRGTSGRVMYAALASAAHDAGVHVVRQTTATKLIIEGGRVVGVECRTHRSRLHRFLHRYATKPGLYLPAFARRLYRGIAALEASKGRVVRIRARRGVILAAGGFVNNRDMVRANAPAFRGGLPLGTQGDDGSGIQLGTSAGGVTDRMSTMSAWRFLTPPSALIRGILVDRSGARFVDESSYGAAIGERLVLERGGRAWLLVDEAILRDARRQVRTETLWFQRLSAHYLLRVARVRGATVEEVAAKAGIDPEGLAATVEKYGDGEDAFGKHPDLVAPMTGPYALIDCSFGPRLGYPCPTLTLGGLKVDEGTGQVRGADGAGIPGLYAAGRNAVGICSNSYVSGLSLADCVFSGRRAGRFAAGEVSSEMI</sequence>
<dbReference type="NCBIfam" id="NF005511">
    <property type="entry name" value="PRK07121.1-4"/>
    <property type="match status" value="1"/>
</dbReference>
<dbReference type="PANTHER" id="PTHR43400">
    <property type="entry name" value="FUMARATE REDUCTASE"/>
    <property type="match status" value="1"/>
</dbReference>
<dbReference type="PRINTS" id="PR00368">
    <property type="entry name" value="FADPNR"/>
</dbReference>
<evidence type="ECO:0000256" key="1">
    <source>
        <dbReference type="ARBA" id="ARBA00001974"/>
    </source>
</evidence>
<dbReference type="PANTHER" id="PTHR43400:SF10">
    <property type="entry name" value="3-OXOSTEROID 1-DEHYDROGENASE"/>
    <property type="match status" value="1"/>
</dbReference>
<gene>
    <name evidence="6" type="ORF">CLV71_105513</name>
</gene>
<dbReference type="Gene3D" id="3.50.50.60">
    <property type="entry name" value="FAD/NAD(P)-binding domain"/>
    <property type="match status" value="3"/>
</dbReference>
<dbReference type="InterPro" id="IPR003953">
    <property type="entry name" value="FAD-dep_OxRdtase_2_FAD-bd"/>
</dbReference>
<evidence type="ECO:0000256" key="4">
    <source>
        <dbReference type="ARBA" id="ARBA00023002"/>
    </source>
</evidence>
<comment type="cofactor">
    <cofactor evidence="1">
        <name>FAD</name>
        <dbReference type="ChEBI" id="CHEBI:57692"/>
    </cofactor>
</comment>
<evidence type="ECO:0000259" key="5">
    <source>
        <dbReference type="Pfam" id="PF00890"/>
    </source>
</evidence>
<dbReference type="InterPro" id="IPR027477">
    <property type="entry name" value="Succ_DH/fumarate_Rdtase_cat_sf"/>
</dbReference>
<dbReference type="AlphaFoldDB" id="A0A4V3FTR6"/>
<dbReference type="GO" id="GO:0008202">
    <property type="term" value="P:steroid metabolic process"/>
    <property type="evidence" value="ECO:0007669"/>
    <property type="project" value="UniProtKB-ARBA"/>
</dbReference>
<protein>
    <submittedName>
        <fullName evidence="6">3-oxo-5alpha-steroid 4-dehydrogenase</fullName>
    </submittedName>
</protein>
<name>A0A4V3FTR6_9PSEU</name>
<evidence type="ECO:0000256" key="2">
    <source>
        <dbReference type="ARBA" id="ARBA00022630"/>
    </source>
</evidence>
<keyword evidence="3" id="KW-0274">FAD</keyword>
<dbReference type="Gene3D" id="3.90.700.10">
    <property type="entry name" value="Succinate dehydrogenase/fumarate reductase flavoprotein, catalytic domain"/>
    <property type="match status" value="1"/>
</dbReference>
<proteinExistence type="predicted"/>
<evidence type="ECO:0000313" key="7">
    <source>
        <dbReference type="Proteomes" id="UP000294927"/>
    </source>
</evidence>
<dbReference type="InterPro" id="IPR036188">
    <property type="entry name" value="FAD/NAD-bd_sf"/>
</dbReference>
<dbReference type="Pfam" id="PF00890">
    <property type="entry name" value="FAD_binding_2"/>
    <property type="match status" value="1"/>
</dbReference>
<dbReference type="Proteomes" id="UP000294927">
    <property type="component" value="Unassembled WGS sequence"/>
</dbReference>
<evidence type="ECO:0000256" key="3">
    <source>
        <dbReference type="ARBA" id="ARBA00022827"/>
    </source>
</evidence>
<comment type="caution">
    <text evidence="6">The sequence shown here is derived from an EMBL/GenBank/DDBJ whole genome shotgun (WGS) entry which is preliminary data.</text>
</comment>
<dbReference type="InterPro" id="IPR050315">
    <property type="entry name" value="FAD-oxidoreductase_2"/>
</dbReference>